<dbReference type="AlphaFoldDB" id="A0A9C6WCC0"/>
<gene>
    <name evidence="2" type="primary">LOC117565367</name>
</gene>
<proteinExistence type="predicted"/>
<reference evidence="2" key="1">
    <citation type="submission" date="2025-08" db="UniProtKB">
        <authorList>
            <consortium name="RefSeq"/>
        </authorList>
    </citation>
    <scope>IDENTIFICATION</scope>
    <source>
        <strain evidence="2">15112-1751.03</strain>
        <tissue evidence="2">Whole Adult</tissue>
    </source>
</reference>
<evidence type="ECO:0000313" key="1">
    <source>
        <dbReference type="Proteomes" id="UP000515160"/>
    </source>
</evidence>
<keyword evidence="1" id="KW-1185">Reference proteome</keyword>
<sequence length="73" mass="8567">MRYRKSSNQTDQAKMSKSKRMFKINKMINTSVKCQKLSRTEIAMLFFFELSRMKSVTGKRSSQGNPVARKDRN</sequence>
<dbReference type="GeneID" id="117565367"/>
<accession>A0A9C6WCC0</accession>
<dbReference type="RefSeq" id="XP_051858014.1">
    <property type="nucleotide sequence ID" value="XM_052002054.1"/>
</dbReference>
<dbReference type="Proteomes" id="UP000515160">
    <property type="component" value="Chromosome 2L"/>
</dbReference>
<organism evidence="1 2">
    <name type="scientific">Drosophila albomicans</name>
    <name type="common">Fruit fly</name>
    <dbReference type="NCBI Taxonomy" id="7291"/>
    <lineage>
        <taxon>Eukaryota</taxon>
        <taxon>Metazoa</taxon>
        <taxon>Ecdysozoa</taxon>
        <taxon>Arthropoda</taxon>
        <taxon>Hexapoda</taxon>
        <taxon>Insecta</taxon>
        <taxon>Pterygota</taxon>
        <taxon>Neoptera</taxon>
        <taxon>Endopterygota</taxon>
        <taxon>Diptera</taxon>
        <taxon>Brachycera</taxon>
        <taxon>Muscomorpha</taxon>
        <taxon>Ephydroidea</taxon>
        <taxon>Drosophilidae</taxon>
        <taxon>Drosophila</taxon>
    </lineage>
</organism>
<name>A0A9C6WCC0_DROAB</name>
<evidence type="ECO:0000313" key="2">
    <source>
        <dbReference type="RefSeq" id="XP_051858014.1"/>
    </source>
</evidence>
<protein>
    <submittedName>
        <fullName evidence="2">Uncharacterized protein LOC117565367 isoform X2</fullName>
    </submittedName>
</protein>